<accession>A0ABP0MQM3</accession>
<gene>
    <name evidence="2" type="ORF">CCMP2556_LOCUS26966</name>
</gene>
<protein>
    <submittedName>
        <fullName evidence="2">Uncharacterized protein</fullName>
    </submittedName>
</protein>
<keyword evidence="3" id="KW-1185">Reference proteome</keyword>
<reference evidence="2 3" key="1">
    <citation type="submission" date="2024-02" db="EMBL/GenBank/DDBJ databases">
        <authorList>
            <person name="Chen Y."/>
            <person name="Shah S."/>
            <person name="Dougan E. K."/>
            <person name="Thang M."/>
            <person name="Chan C."/>
        </authorList>
    </citation>
    <scope>NUCLEOTIDE SEQUENCE [LARGE SCALE GENOMIC DNA]</scope>
</reference>
<organism evidence="2 3">
    <name type="scientific">Durusdinium trenchii</name>
    <dbReference type="NCBI Taxonomy" id="1381693"/>
    <lineage>
        <taxon>Eukaryota</taxon>
        <taxon>Sar</taxon>
        <taxon>Alveolata</taxon>
        <taxon>Dinophyceae</taxon>
        <taxon>Suessiales</taxon>
        <taxon>Symbiodiniaceae</taxon>
        <taxon>Durusdinium</taxon>
    </lineage>
</organism>
<comment type="caution">
    <text evidence="2">The sequence shown here is derived from an EMBL/GenBank/DDBJ whole genome shotgun (WGS) entry which is preliminary data.</text>
</comment>
<evidence type="ECO:0000313" key="2">
    <source>
        <dbReference type="EMBL" id="CAK9053729.1"/>
    </source>
</evidence>
<evidence type="ECO:0000313" key="3">
    <source>
        <dbReference type="Proteomes" id="UP001642484"/>
    </source>
</evidence>
<dbReference type="Proteomes" id="UP001642484">
    <property type="component" value="Unassembled WGS sequence"/>
</dbReference>
<name>A0ABP0MQM3_9DINO</name>
<proteinExistence type="predicted"/>
<sequence>MAMQGVLNTRVKKSRIRSEQDRETLENHWFHFTRKLLMVNGGPAALKNLNKSAYPGDFTTSRPVPSQGMIPSSEKVQQACTHPKEYQTKGANQHGTWTRCSLCQTKTGYQKYGPDNPPPKTKGAVVETYVASEAMGTTRVPMGASSSESPQPLTPDLETAFRGQNQQLVQSTAAVMAQVMTPVVEGFHQALRYQAEESQRAQERQETQMQQSFLALQRIMQQTDPARQPGAAFPALPPEELHRLLAQGFAMASQHPLPEDEDWDSVQRGCRHGDLEKRPTSSLKVMELFSPPRITQEAAQAGLQVTEPSNFDLKLGWNALCPEDRKKMWKTIEEQEPGVILMSPDCKMFSQLMNVNLKRIPVEKLTRQQMEALVMWHLCLQVAEHQMKKGRYFVLEQPAGASSWSTHGSKSLIQGILMGASEFVGATHVDDVIDEDEAEQEGVERQPRTPGTLQRDLSDQLTEEQKKKITLMHLNMGHLSKDQMLAMLKAAGAKEGVLRYVKDKFRLDTQCGCPRELDFGSAIQINSDQLPTLSP</sequence>
<dbReference type="EMBL" id="CAXAMN010019113">
    <property type="protein sequence ID" value="CAK9053729.1"/>
    <property type="molecule type" value="Genomic_DNA"/>
</dbReference>
<feature type="region of interest" description="Disordered" evidence="1">
    <location>
        <begin position="436"/>
        <end position="460"/>
    </location>
</feature>
<evidence type="ECO:0000256" key="1">
    <source>
        <dbReference type="SAM" id="MobiDB-lite"/>
    </source>
</evidence>